<protein>
    <submittedName>
        <fullName evidence="1">Inositol-3-phosphate synthase</fullName>
        <ecNumber evidence="1">5.5.1.4</ecNumber>
    </submittedName>
</protein>
<dbReference type="Proteomes" id="UP000050164">
    <property type="component" value="Unassembled WGS sequence"/>
</dbReference>
<reference evidence="3 4" key="1">
    <citation type="submission" date="2015-03" db="EMBL/GenBank/DDBJ databases">
        <authorList>
            <consortium name="Pathogen Informatics"/>
        </authorList>
    </citation>
    <scope>NUCLEOTIDE SEQUENCE [LARGE SCALE GENOMIC DNA]</scope>
    <source>
        <strain evidence="1 4">Bir 185</strain>
        <strain evidence="2 3">Bir 187</strain>
    </source>
</reference>
<organism evidence="1 4">
    <name type="scientific">Mycobacterium tuberculosis</name>
    <dbReference type="NCBI Taxonomy" id="1773"/>
    <lineage>
        <taxon>Bacteria</taxon>
        <taxon>Bacillati</taxon>
        <taxon>Actinomycetota</taxon>
        <taxon>Actinomycetes</taxon>
        <taxon>Mycobacteriales</taxon>
        <taxon>Mycobacteriaceae</taxon>
        <taxon>Mycobacterium</taxon>
        <taxon>Mycobacterium tuberculosis complex</taxon>
    </lineage>
</organism>
<gene>
    <name evidence="1" type="primary">ino1</name>
    <name evidence="1" type="ORF">ERS027659_01458</name>
    <name evidence="2" type="ORF">ERS027661_02246</name>
</gene>
<evidence type="ECO:0000313" key="3">
    <source>
        <dbReference type="Proteomes" id="UP000049023"/>
    </source>
</evidence>
<sequence length="31" mass="3445">MIPASAYLMKSPPEQLPDDIARAQLEEFIIG</sequence>
<keyword evidence="1" id="KW-0413">Isomerase</keyword>
<dbReference type="EMBL" id="CNFU01000456">
    <property type="protein sequence ID" value="CKR87069.1"/>
    <property type="molecule type" value="Genomic_DNA"/>
</dbReference>
<dbReference type="GO" id="GO:0004512">
    <property type="term" value="F:inositol-3-phosphate synthase activity"/>
    <property type="evidence" value="ECO:0007669"/>
    <property type="project" value="UniProtKB-EC"/>
</dbReference>
<dbReference type="Proteomes" id="UP000049023">
    <property type="component" value="Unassembled WGS sequence"/>
</dbReference>
<dbReference type="AlphaFoldDB" id="A0A654ZT81"/>
<dbReference type="EMBL" id="CNFT01000268">
    <property type="protein sequence ID" value="CKR45777.1"/>
    <property type="molecule type" value="Genomic_DNA"/>
</dbReference>
<dbReference type="EC" id="5.5.1.4" evidence="1"/>
<accession>A0A654ZT81</accession>
<name>A0A654ZT81_MYCTX</name>
<evidence type="ECO:0000313" key="2">
    <source>
        <dbReference type="EMBL" id="CKR87069.1"/>
    </source>
</evidence>
<evidence type="ECO:0000313" key="4">
    <source>
        <dbReference type="Proteomes" id="UP000050164"/>
    </source>
</evidence>
<dbReference type="Gene3D" id="3.40.50.720">
    <property type="entry name" value="NAD(P)-binding Rossmann-like Domain"/>
    <property type="match status" value="1"/>
</dbReference>
<evidence type="ECO:0000313" key="1">
    <source>
        <dbReference type="EMBL" id="CKR45777.1"/>
    </source>
</evidence>
<proteinExistence type="predicted"/>